<organism evidence="1 2">
    <name type="scientific">Capnocytophaga gingivalis</name>
    <dbReference type="NCBI Taxonomy" id="1017"/>
    <lineage>
        <taxon>Bacteria</taxon>
        <taxon>Pseudomonadati</taxon>
        <taxon>Bacteroidota</taxon>
        <taxon>Flavobacteriia</taxon>
        <taxon>Flavobacteriales</taxon>
        <taxon>Flavobacteriaceae</taxon>
        <taxon>Capnocytophaga</taxon>
    </lineage>
</organism>
<dbReference type="RefSeq" id="WP_095911043.1">
    <property type="nucleotide sequence ID" value="NZ_CP022386.1"/>
</dbReference>
<evidence type="ECO:0000313" key="2">
    <source>
        <dbReference type="Proteomes" id="UP000217250"/>
    </source>
</evidence>
<gene>
    <name evidence="1" type="ORF">CGC50_12360</name>
</gene>
<proteinExistence type="predicted"/>
<dbReference type="Proteomes" id="UP000217250">
    <property type="component" value="Chromosome"/>
</dbReference>
<dbReference type="EMBL" id="CP022386">
    <property type="protein sequence ID" value="ATA87847.1"/>
    <property type="molecule type" value="Genomic_DNA"/>
</dbReference>
<sequence>MPTPKYKVRPDTGELQEYLFEYNGILALKNFVARVDGERLILHSAEDMNFSILDALVSEVEINGVVYDNADAAQQALQRLTFNTNRPVIMTQRERELLLGALQSGNYVGTAADLKSLIDGKVDKEAGKGLSTNDFTNAYKQKLDTLEDYDIELDENTTELRFKRGSNVVRRISLMFLDDEGTKLVYNKPEKTLELRDKRNNLLTSIPVSHFVSNIPDGIVVQNGKIKLMAGNNVIFENAFSYNDLADKPSLDFIPTSWNNRGGKEVIKTQIDDWLRINENGSHPNGTYFGAYRIRTDKGIQVGEGGNKFHVSDEGNIDIKNKTKIVVRDNGNIAFGNMDFNDLVYGEFKGIKIWGHDSDDKVILAGGGVKNINEIAPSYKTITDAHKFLDKDGAIHFGSGSGIANAPGSSYYEMLGLTHSSKGRGFIIAKNLDVNDRKLYIKQVISGSYTDWFELNGSIDNISIRNYIECNHNHNGSVIFVENPLTIQLKDLISLDCVSFRKVFAGGQVTFTCDGKQIIYTGDNAFNGGDGSTAVVSIWNNKCYIDIRNI</sequence>
<dbReference type="OrthoDB" id="6315383at2"/>
<name>A0A250FV72_9FLAO</name>
<protein>
    <submittedName>
        <fullName evidence="1">Uncharacterized protein</fullName>
    </submittedName>
</protein>
<dbReference type="GeneID" id="84809328"/>
<dbReference type="KEGG" id="cgh:CGC50_12360"/>
<evidence type="ECO:0000313" key="1">
    <source>
        <dbReference type="EMBL" id="ATA87847.1"/>
    </source>
</evidence>
<reference evidence="2" key="1">
    <citation type="submission" date="2017-06" db="EMBL/GenBank/DDBJ databases">
        <title>Capnocytophaga spp. assemblies.</title>
        <authorList>
            <person name="Gulvik C.A."/>
        </authorList>
    </citation>
    <scope>NUCLEOTIDE SEQUENCE [LARGE SCALE GENOMIC DNA]</scope>
    <source>
        <strain evidence="2">H1496</strain>
    </source>
</reference>
<dbReference type="AlphaFoldDB" id="A0A250FV72"/>
<accession>A0A250FV72</accession>